<evidence type="ECO:0000313" key="2">
    <source>
        <dbReference type="Proteomes" id="UP000002028"/>
    </source>
</evidence>
<dbReference type="AlphaFoldDB" id="D2QK21"/>
<dbReference type="STRING" id="504472.Slin_1092"/>
<accession>D2QK21</accession>
<protein>
    <recommendedName>
        <fullName evidence="3">DUF4160 domain-containing protein</fullName>
    </recommendedName>
</protein>
<dbReference type="HOGENOM" id="CLU_162083_0_0_10"/>
<gene>
    <name evidence="1" type="ordered locus">Slin_1092</name>
</gene>
<dbReference type="Pfam" id="PF13711">
    <property type="entry name" value="DUF4160"/>
    <property type="match status" value="1"/>
</dbReference>
<name>D2QK21_SPILD</name>
<sequence>MFSSFDGIRIYIYPRDHNPPHFHVYYAEYEALIDIRTLEIIAGNLPGKQAKRVQKWAILLQDELLNEFIRLQQP</sequence>
<evidence type="ECO:0000313" key="1">
    <source>
        <dbReference type="EMBL" id="ADB37143.1"/>
    </source>
</evidence>
<proteinExistence type="predicted"/>
<dbReference type="KEGG" id="sli:Slin_1092"/>
<dbReference type="Proteomes" id="UP000002028">
    <property type="component" value="Chromosome"/>
</dbReference>
<dbReference type="EMBL" id="CP001769">
    <property type="protein sequence ID" value="ADB37143.1"/>
    <property type="molecule type" value="Genomic_DNA"/>
</dbReference>
<organism evidence="1 2">
    <name type="scientific">Spirosoma linguale (strain ATCC 33905 / DSM 74 / LMG 10896 / Claus 1)</name>
    <dbReference type="NCBI Taxonomy" id="504472"/>
    <lineage>
        <taxon>Bacteria</taxon>
        <taxon>Pseudomonadati</taxon>
        <taxon>Bacteroidota</taxon>
        <taxon>Cytophagia</taxon>
        <taxon>Cytophagales</taxon>
        <taxon>Cytophagaceae</taxon>
        <taxon>Spirosoma</taxon>
    </lineage>
</organism>
<dbReference type="InterPro" id="IPR025427">
    <property type="entry name" value="DUF4160"/>
</dbReference>
<reference evidence="1 2" key="1">
    <citation type="journal article" date="2010" name="Stand. Genomic Sci.">
        <title>Complete genome sequence of Spirosoma linguale type strain (1).</title>
        <authorList>
            <person name="Lail K."/>
            <person name="Sikorski J."/>
            <person name="Saunders E."/>
            <person name="Lapidus A."/>
            <person name="Glavina Del Rio T."/>
            <person name="Copeland A."/>
            <person name="Tice H."/>
            <person name="Cheng J.-F."/>
            <person name="Lucas S."/>
            <person name="Nolan M."/>
            <person name="Bruce D."/>
            <person name="Goodwin L."/>
            <person name="Pitluck S."/>
            <person name="Ivanova N."/>
            <person name="Mavromatis K."/>
            <person name="Ovchinnikova G."/>
            <person name="Pati A."/>
            <person name="Chen A."/>
            <person name="Palaniappan K."/>
            <person name="Land M."/>
            <person name="Hauser L."/>
            <person name="Chang Y.-J."/>
            <person name="Jeffries C.D."/>
            <person name="Chain P."/>
            <person name="Brettin T."/>
            <person name="Detter J.C."/>
            <person name="Schuetze A."/>
            <person name="Rohde M."/>
            <person name="Tindall B.J."/>
            <person name="Goeker M."/>
            <person name="Bristow J."/>
            <person name="Eisen J.A."/>
            <person name="Markowitz V."/>
            <person name="Hugenholtz P."/>
            <person name="Kyrpides N.C."/>
            <person name="Klenk H.-P."/>
            <person name="Chen F."/>
        </authorList>
    </citation>
    <scope>NUCLEOTIDE SEQUENCE [LARGE SCALE GENOMIC DNA]</scope>
    <source>
        <strain evidence="2">ATCC 33905 / DSM 74 / LMG 10896 / Claus 1</strain>
    </source>
</reference>
<evidence type="ECO:0008006" key="3">
    <source>
        <dbReference type="Google" id="ProtNLM"/>
    </source>
</evidence>
<dbReference type="RefSeq" id="WP_012925694.1">
    <property type="nucleotide sequence ID" value="NC_013730.1"/>
</dbReference>
<keyword evidence="2" id="KW-1185">Reference proteome</keyword>
<dbReference type="eggNOG" id="ENOG5032YDN">
    <property type="taxonomic scope" value="Bacteria"/>
</dbReference>